<feature type="domain" description="SGNH hydrolase-type esterase" evidence="2">
    <location>
        <begin position="35"/>
        <end position="216"/>
    </location>
</feature>
<dbReference type="Pfam" id="PF18962">
    <property type="entry name" value="Por_Secre_tail"/>
    <property type="match status" value="1"/>
</dbReference>
<organism evidence="5 6">
    <name type="scientific">Putridiphycobacter roseus</name>
    <dbReference type="NCBI Taxonomy" id="2219161"/>
    <lineage>
        <taxon>Bacteria</taxon>
        <taxon>Pseudomonadati</taxon>
        <taxon>Bacteroidota</taxon>
        <taxon>Flavobacteriia</taxon>
        <taxon>Flavobacteriales</taxon>
        <taxon>Crocinitomicaceae</taxon>
        <taxon>Putridiphycobacter</taxon>
    </lineage>
</organism>
<name>A0A2W1NPU3_9FLAO</name>
<dbReference type="InterPro" id="IPR013830">
    <property type="entry name" value="SGNH_hydro"/>
</dbReference>
<gene>
    <name evidence="5" type="ORF">DNU06_12395</name>
</gene>
<dbReference type="EMBL" id="QKSB01000007">
    <property type="protein sequence ID" value="PZE16648.1"/>
    <property type="molecule type" value="Genomic_DNA"/>
</dbReference>
<dbReference type="CDD" id="cd00229">
    <property type="entry name" value="SGNH_hydrolase"/>
    <property type="match status" value="1"/>
</dbReference>
<protein>
    <recommendedName>
        <fullName evidence="7">Secretion system C-terminal sorting domain-containing protein</fullName>
    </recommendedName>
</protein>
<sequence length="744" mass="81350">MIKYLSYFFFVHFFIFVGHSQNNPCAQLESYKIVVLGSSTAAGAGVSNSDSAWVNRYRNYLESINPNNEVVNLAVGGYNTYKIMPTGFIQPAGRPSPDVNKNITAALALNPDAIIVNMPSNDVAGGYNYAEQMYNLDSIFQLSNLNNVPIWICTTQPRNFSDTNKLNLQYELKDSITSIFDPFTIDFWTGFALADHTIDPVYNSGDGVHINDTAHAVLLARVKLANILDYLYSASSTVDYSVNSFIHEFVSNCGDSSDYIQVVIANHGILDTLNGILNLSVQHLNTGLTNTQTLPIMPIAACAIDTFNFYINTFQAGNYHVFANSVAFNDTTIGNDTLSLFISTTGRPSPLLLLDTLCDPGMGLLAVPAILGDSVQWYQNSSANTAIHSGNVFQTPFISASQTWYVESVRGPLFYGGNLGTTQTSNINFNGAMLNMMPNADLILDSVGLKILNTGQESVDIYYKLGSYLGHENNASSWTLLTTSTAMVTDSLALTYFKLPTFNAMANDTIGFYFQMTNANSKLGYLSMSSSKTRSNAQLSIFTGSGISYNFTNNYFPRDLNCDFRYSYANTSYGTCNSGKYPATVYVSDYEFSLGNDTIIDILDSITFNVPSHLNNWYWQDGSTDDILTIAAADLGVGIHYVTLTGEDSLGCTASDELIVGVANLVGLSKTVATTIQLFPNPATNWINIKTAAEIERIDLIGIDGKMIRSNITIPADISALPEGNYFIKIKSSNETTTIPFIKN</sequence>
<evidence type="ECO:0000259" key="2">
    <source>
        <dbReference type="Pfam" id="PF13472"/>
    </source>
</evidence>
<accession>A0A2W1NPU3</accession>
<dbReference type="Pfam" id="PF13472">
    <property type="entry name" value="Lipase_GDSL_2"/>
    <property type="match status" value="1"/>
</dbReference>
<evidence type="ECO:0000313" key="5">
    <source>
        <dbReference type="EMBL" id="PZE16648.1"/>
    </source>
</evidence>
<dbReference type="Proteomes" id="UP000249248">
    <property type="component" value="Unassembled WGS sequence"/>
</dbReference>
<dbReference type="InterPro" id="IPR044023">
    <property type="entry name" value="Ig_7"/>
</dbReference>
<evidence type="ECO:0008006" key="7">
    <source>
        <dbReference type="Google" id="ProtNLM"/>
    </source>
</evidence>
<dbReference type="OrthoDB" id="9792152at2"/>
<reference evidence="5 6" key="1">
    <citation type="submission" date="2018-06" db="EMBL/GenBank/DDBJ databases">
        <title>The draft genome sequence of Crocinitomix sp. SM1701.</title>
        <authorList>
            <person name="Zhang X."/>
        </authorList>
    </citation>
    <scope>NUCLEOTIDE SEQUENCE [LARGE SCALE GENOMIC DNA]</scope>
    <source>
        <strain evidence="5 6">SM1701</strain>
    </source>
</reference>
<dbReference type="GO" id="GO:0016788">
    <property type="term" value="F:hydrolase activity, acting on ester bonds"/>
    <property type="evidence" value="ECO:0007669"/>
    <property type="project" value="UniProtKB-ARBA"/>
</dbReference>
<dbReference type="InterPro" id="IPR026444">
    <property type="entry name" value="Secre_tail"/>
</dbReference>
<evidence type="ECO:0000313" key="6">
    <source>
        <dbReference type="Proteomes" id="UP000249248"/>
    </source>
</evidence>
<keyword evidence="1" id="KW-0732">Signal</keyword>
<keyword evidence="6" id="KW-1185">Reference proteome</keyword>
<dbReference type="NCBIfam" id="TIGR04183">
    <property type="entry name" value="Por_Secre_tail"/>
    <property type="match status" value="1"/>
</dbReference>
<proteinExistence type="predicted"/>
<dbReference type="RefSeq" id="WP_111063664.1">
    <property type="nucleotide sequence ID" value="NZ_JBHUCU010000017.1"/>
</dbReference>
<comment type="caution">
    <text evidence="5">The sequence shown here is derived from an EMBL/GenBank/DDBJ whole genome shotgun (WGS) entry which is preliminary data.</text>
</comment>
<evidence type="ECO:0000259" key="4">
    <source>
        <dbReference type="Pfam" id="PF19081"/>
    </source>
</evidence>
<dbReference type="AlphaFoldDB" id="A0A2W1NPU3"/>
<dbReference type="SUPFAM" id="SSF52266">
    <property type="entry name" value="SGNH hydrolase"/>
    <property type="match status" value="1"/>
</dbReference>
<feature type="domain" description="Ig-like" evidence="4">
    <location>
        <begin position="357"/>
        <end position="409"/>
    </location>
</feature>
<dbReference type="Pfam" id="PF19081">
    <property type="entry name" value="Ig_7"/>
    <property type="match status" value="1"/>
</dbReference>
<evidence type="ECO:0000259" key="3">
    <source>
        <dbReference type="Pfam" id="PF18962"/>
    </source>
</evidence>
<dbReference type="InterPro" id="IPR036514">
    <property type="entry name" value="SGNH_hydro_sf"/>
</dbReference>
<feature type="domain" description="Secretion system C-terminal sorting" evidence="3">
    <location>
        <begin position="678"/>
        <end position="738"/>
    </location>
</feature>
<dbReference type="Gene3D" id="3.40.50.1110">
    <property type="entry name" value="SGNH hydrolase"/>
    <property type="match status" value="1"/>
</dbReference>
<evidence type="ECO:0000256" key="1">
    <source>
        <dbReference type="ARBA" id="ARBA00022729"/>
    </source>
</evidence>